<protein>
    <submittedName>
        <fullName evidence="2">Uncharacterized protein</fullName>
    </submittedName>
</protein>
<reference evidence="3" key="1">
    <citation type="journal article" date="2017" name="Nat. Commun.">
        <title>The asparagus genome sheds light on the origin and evolution of a young Y chromosome.</title>
        <authorList>
            <person name="Harkess A."/>
            <person name="Zhou J."/>
            <person name="Xu C."/>
            <person name="Bowers J.E."/>
            <person name="Van der Hulst R."/>
            <person name="Ayyampalayam S."/>
            <person name="Mercati F."/>
            <person name="Riccardi P."/>
            <person name="McKain M.R."/>
            <person name="Kakrana A."/>
            <person name="Tang H."/>
            <person name="Ray J."/>
            <person name="Groenendijk J."/>
            <person name="Arikit S."/>
            <person name="Mathioni S.M."/>
            <person name="Nakano M."/>
            <person name="Shan H."/>
            <person name="Telgmann-Rauber A."/>
            <person name="Kanno A."/>
            <person name="Yue Z."/>
            <person name="Chen H."/>
            <person name="Li W."/>
            <person name="Chen Y."/>
            <person name="Xu X."/>
            <person name="Zhang Y."/>
            <person name="Luo S."/>
            <person name="Chen H."/>
            <person name="Gao J."/>
            <person name="Mao Z."/>
            <person name="Pires J.C."/>
            <person name="Luo M."/>
            <person name="Kudrna D."/>
            <person name="Wing R.A."/>
            <person name="Meyers B.C."/>
            <person name="Yi K."/>
            <person name="Kong H."/>
            <person name="Lavrijsen P."/>
            <person name="Sunseri F."/>
            <person name="Falavigna A."/>
            <person name="Ye Y."/>
            <person name="Leebens-Mack J.H."/>
            <person name="Chen G."/>
        </authorList>
    </citation>
    <scope>NUCLEOTIDE SEQUENCE [LARGE SCALE GENOMIC DNA]</scope>
    <source>
        <strain evidence="3">cv. DH0086</strain>
    </source>
</reference>
<name>A0A1R3L5Z0_ASPOF</name>
<evidence type="ECO:0000313" key="2">
    <source>
        <dbReference type="EMBL" id="ONK55033.1"/>
    </source>
</evidence>
<sequence>MTVRFSRVFENPEKTFSTSLFVFSLIRRASFVKKPVWTPTEHRKPPGIGRDQRRVEAENGEDNEGLDGVLPEKAIRKAI</sequence>
<evidence type="ECO:0000313" key="3">
    <source>
        <dbReference type="Proteomes" id="UP000243459"/>
    </source>
</evidence>
<keyword evidence="3" id="KW-1185">Reference proteome</keyword>
<feature type="compositionally biased region" description="Basic and acidic residues" evidence="1">
    <location>
        <begin position="40"/>
        <end position="57"/>
    </location>
</feature>
<dbReference type="Proteomes" id="UP000243459">
    <property type="component" value="Unassembled WGS sequence"/>
</dbReference>
<dbReference type="EMBL" id="KV863833">
    <property type="protein sequence ID" value="ONK55033.1"/>
    <property type="molecule type" value="Genomic_DNA"/>
</dbReference>
<gene>
    <name evidence="2" type="ORF">A4U43_UnF8360</name>
</gene>
<proteinExistence type="predicted"/>
<organism evidence="2 3">
    <name type="scientific">Asparagus officinalis</name>
    <name type="common">Garden asparagus</name>
    <dbReference type="NCBI Taxonomy" id="4686"/>
    <lineage>
        <taxon>Eukaryota</taxon>
        <taxon>Viridiplantae</taxon>
        <taxon>Streptophyta</taxon>
        <taxon>Embryophyta</taxon>
        <taxon>Tracheophyta</taxon>
        <taxon>Spermatophyta</taxon>
        <taxon>Magnoliopsida</taxon>
        <taxon>Liliopsida</taxon>
        <taxon>Asparagales</taxon>
        <taxon>Asparagaceae</taxon>
        <taxon>Asparagoideae</taxon>
        <taxon>Asparagus</taxon>
    </lineage>
</organism>
<accession>A0A1R3L5Z0</accession>
<evidence type="ECO:0000256" key="1">
    <source>
        <dbReference type="SAM" id="MobiDB-lite"/>
    </source>
</evidence>
<feature type="region of interest" description="Disordered" evidence="1">
    <location>
        <begin position="38"/>
        <end position="69"/>
    </location>
</feature>
<dbReference type="Gramene" id="ONK55033">
    <property type="protein sequence ID" value="ONK55033"/>
    <property type="gene ID" value="A4U43_UnF8360"/>
</dbReference>
<dbReference type="AlphaFoldDB" id="A0A1R3L5Z0"/>